<comment type="caution">
    <text evidence="2">The sequence shown here is derived from an EMBL/GenBank/DDBJ whole genome shotgun (WGS) entry which is preliminary data.</text>
</comment>
<accession>A0A365YUX6</accession>
<evidence type="ECO:0000259" key="1">
    <source>
        <dbReference type="Pfam" id="PF12706"/>
    </source>
</evidence>
<proteinExistence type="predicted"/>
<keyword evidence="3" id="KW-1185">Reference proteome</keyword>
<evidence type="ECO:0000313" key="2">
    <source>
        <dbReference type="EMBL" id="RBM06750.1"/>
    </source>
</evidence>
<dbReference type="GO" id="GO:0070290">
    <property type="term" value="F:N-acylphosphatidylethanolamine-specific phospholipase D activity"/>
    <property type="evidence" value="ECO:0007669"/>
    <property type="project" value="InterPro"/>
</dbReference>
<organism evidence="2 3">
    <name type="scientific">Novacetimonas cocois</name>
    <dbReference type="NCBI Taxonomy" id="1747507"/>
    <lineage>
        <taxon>Bacteria</taxon>
        <taxon>Pseudomonadati</taxon>
        <taxon>Pseudomonadota</taxon>
        <taxon>Alphaproteobacteria</taxon>
        <taxon>Acetobacterales</taxon>
        <taxon>Acetobacteraceae</taxon>
        <taxon>Novacetimonas</taxon>
    </lineage>
</organism>
<sequence length="347" mass="38484">MSLFRVSDHCDGARFYNPASILPPGWRPRGLRAWDIWKWQRNRPPSDWPAWIDNPVPTGDPRQPPPAGAIQVTFIGHSTFLLRIARADGSVLTVLTDPIFSMRCSPVQWAGPRRVRAPGRRMADLPPVDVILVSHCHYDHMDLPSLRALARRGDDPLVVVPSGNARHLRRTGLRRVVELDWWDSVELADTRITATPARHAAARTPFDRNRSLWAGFMLRVAGPQGVRQAFFAGDTAHGRHWGMIRDRLDAPDVALLPVGAYDPRDLMASVHATPEEACAGFMELGARRGVGMHFGTFRLTDEPMDEPVRRLARAVAAAGLPPDAFTTLGHGECRDIACVQPATADVR</sequence>
<dbReference type="AlphaFoldDB" id="A0A365YUX6"/>
<dbReference type="InterPro" id="IPR024884">
    <property type="entry name" value="NAPE-PLD"/>
</dbReference>
<dbReference type="Pfam" id="PF12706">
    <property type="entry name" value="Lactamase_B_2"/>
    <property type="match status" value="1"/>
</dbReference>
<gene>
    <name evidence="2" type="ORF">NJLHNGOC_08850</name>
</gene>
<dbReference type="Proteomes" id="UP000252680">
    <property type="component" value="Unassembled WGS sequence"/>
</dbReference>
<reference evidence="2 3" key="1">
    <citation type="submission" date="2018-05" db="EMBL/GenBank/DDBJ databases">
        <title>Komagataeibacter cocois sp. nov., for a novel cellulose- producing strain isolated from coconut milk.</title>
        <authorList>
            <person name="Liu L."/>
            <person name="Wang Y."/>
            <person name="Liu S."/>
            <person name="Bi J."/>
            <person name="Chen H."/>
            <person name="Deng J."/>
            <person name="Zhang C."/>
            <person name="Hu Q."/>
            <person name="Li C."/>
        </authorList>
    </citation>
    <scope>NUCLEOTIDE SEQUENCE [LARGE SCALE GENOMIC DNA]</scope>
    <source>
        <strain evidence="2 3">WE7</strain>
    </source>
</reference>
<dbReference type="GO" id="GO:0008270">
    <property type="term" value="F:zinc ion binding"/>
    <property type="evidence" value="ECO:0007669"/>
    <property type="project" value="InterPro"/>
</dbReference>
<dbReference type="RefSeq" id="WP_113596060.1">
    <property type="nucleotide sequence ID" value="NZ_QEXL01000010.1"/>
</dbReference>
<dbReference type="Gene3D" id="3.60.15.10">
    <property type="entry name" value="Ribonuclease Z/Hydroxyacylglutathione hydrolase-like"/>
    <property type="match status" value="1"/>
</dbReference>
<dbReference type="EMBL" id="QEXL01000010">
    <property type="protein sequence ID" value="RBM06750.1"/>
    <property type="molecule type" value="Genomic_DNA"/>
</dbReference>
<dbReference type="SUPFAM" id="SSF56281">
    <property type="entry name" value="Metallo-hydrolase/oxidoreductase"/>
    <property type="match status" value="1"/>
</dbReference>
<dbReference type="PANTHER" id="PTHR15032">
    <property type="entry name" value="N-ACYL-PHOSPHATIDYLETHANOLAMINE-HYDROLYZING PHOSPHOLIPASE D"/>
    <property type="match status" value="1"/>
</dbReference>
<dbReference type="InterPro" id="IPR001279">
    <property type="entry name" value="Metallo-B-lactamas"/>
</dbReference>
<evidence type="ECO:0000313" key="3">
    <source>
        <dbReference type="Proteomes" id="UP000252680"/>
    </source>
</evidence>
<dbReference type="PANTHER" id="PTHR15032:SF4">
    <property type="entry name" value="N-ACYL-PHOSPHATIDYLETHANOLAMINE-HYDROLYZING PHOSPHOLIPASE D"/>
    <property type="match status" value="1"/>
</dbReference>
<feature type="domain" description="Metallo-beta-lactamase" evidence="1">
    <location>
        <begin position="94"/>
        <end position="294"/>
    </location>
</feature>
<dbReference type="InterPro" id="IPR036866">
    <property type="entry name" value="RibonucZ/Hydroxyglut_hydro"/>
</dbReference>
<name>A0A365YUX6_9PROT</name>
<dbReference type="OrthoDB" id="9805728at2"/>
<dbReference type="GO" id="GO:0005737">
    <property type="term" value="C:cytoplasm"/>
    <property type="evidence" value="ECO:0007669"/>
    <property type="project" value="TreeGrafter"/>
</dbReference>
<dbReference type="PIRSF" id="PIRSF038896">
    <property type="entry name" value="NAPE-PLD"/>
    <property type="match status" value="1"/>
</dbReference>
<protein>
    <recommendedName>
        <fullName evidence="1">Metallo-beta-lactamase domain-containing protein</fullName>
    </recommendedName>
</protein>